<evidence type="ECO:0000313" key="3">
    <source>
        <dbReference type="Proteomes" id="UP001524570"/>
    </source>
</evidence>
<name>A0ABT1TTF2_9GAMM</name>
<keyword evidence="1" id="KW-1133">Transmembrane helix</keyword>
<sequence>MKSEQYLLATGALLLVWSMRSEAHDSHEAMMAGGNLLQLTYALLHPILEIPYLPALLIGALILVLVLGPVILHITRHRIATKPGYPAIMEKPAIAPKADNL</sequence>
<dbReference type="RefSeq" id="WP_256606491.1">
    <property type="nucleotide sequence ID" value="NZ_JANIBL010000019.1"/>
</dbReference>
<keyword evidence="1" id="KW-0812">Transmembrane</keyword>
<organism evidence="2 3">
    <name type="scientific">Methylomonas rosea</name>
    <dbReference type="NCBI Taxonomy" id="2952227"/>
    <lineage>
        <taxon>Bacteria</taxon>
        <taxon>Pseudomonadati</taxon>
        <taxon>Pseudomonadota</taxon>
        <taxon>Gammaproteobacteria</taxon>
        <taxon>Methylococcales</taxon>
        <taxon>Methylococcaceae</taxon>
        <taxon>Methylomonas</taxon>
    </lineage>
</organism>
<evidence type="ECO:0000313" key="2">
    <source>
        <dbReference type="EMBL" id="MCQ8117348.1"/>
    </source>
</evidence>
<gene>
    <name evidence="2" type="ORF">NP589_07920</name>
</gene>
<keyword evidence="3" id="KW-1185">Reference proteome</keyword>
<reference evidence="2 3" key="1">
    <citation type="submission" date="2022-07" db="EMBL/GenBank/DDBJ databases">
        <title>Methylomonas rivi sp. nov., Methylomonas rosea sp. nov., Methylomonas aureus sp. nov. and Methylomonas subterranea sp. nov., four novel methanotrophs isolated from a freshwater creek and the deep terrestrial subsurface.</title>
        <authorList>
            <person name="Abin C."/>
            <person name="Sankaranarayanan K."/>
            <person name="Garner C."/>
            <person name="Sindelar R."/>
            <person name="Kotary K."/>
            <person name="Garner R."/>
            <person name="Barclay S."/>
            <person name="Lawson P."/>
            <person name="Krumholz L."/>
        </authorList>
    </citation>
    <scope>NUCLEOTIDE SEQUENCE [LARGE SCALE GENOMIC DNA]</scope>
    <source>
        <strain evidence="2 3">WSC-7</strain>
    </source>
</reference>
<comment type="caution">
    <text evidence="2">The sequence shown here is derived from an EMBL/GenBank/DDBJ whole genome shotgun (WGS) entry which is preliminary data.</text>
</comment>
<dbReference type="Proteomes" id="UP001524570">
    <property type="component" value="Unassembled WGS sequence"/>
</dbReference>
<proteinExistence type="predicted"/>
<accession>A0ABT1TTF2</accession>
<evidence type="ECO:0000256" key="1">
    <source>
        <dbReference type="SAM" id="Phobius"/>
    </source>
</evidence>
<keyword evidence="1" id="KW-0472">Membrane</keyword>
<protein>
    <submittedName>
        <fullName evidence="2">Uncharacterized protein</fullName>
    </submittedName>
</protein>
<feature type="transmembrane region" description="Helical" evidence="1">
    <location>
        <begin position="52"/>
        <end position="72"/>
    </location>
</feature>
<dbReference type="EMBL" id="JANIBL010000019">
    <property type="protein sequence ID" value="MCQ8117348.1"/>
    <property type="molecule type" value="Genomic_DNA"/>
</dbReference>